<keyword evidence="4" id="KW-0175">Coiled coil</keyword>
<proteinExistence type="inferred from homology"/>
<dbReference type="AlphaFoldDB" id="A0A7S3L864"/>
<evidence type="ECO:0000256" key="2">
    <source>
        <dbReference type="ARBA" id="ARBA00006190"/>
    </source>
</evidence>
<accession>A0A7S3L864</accession>
<comment type="similarity">
    <text evidence="2">Belongs to the SNF7 family.</text>
</comment>
<dbReference type="Pfam" id="PF03357">
    <property type="entry name" value="Snf7"/>
    <property type="match status" value="1"/>
</dbReference>
<feature type="region of interest" description="Disordered" evidence="5">
    <location>
        <begin position="1"/>
        <end position="24"/>
    </location>
</feature>
<keyword evidence="3" id="KW-0967">Endosome</keyword>
<evidence type="ECO:0000256" key="4">
    <source>
        <dbReference type="SAM" id="Coils"/>
    </source>
</evidence>
<evidence type="ECO:0000256" key="5">
    <source>
        <dbReference type="SAM" id="MobiDB-lite"/>
    </source>
</evidence>
<organism evidence="6">
    <name type="scientific">Amphora coffeiformis</name>
    <dbReference type="NCBI Taxonomy" id="265554"/>
    <lineage>
        <taxon>Eukaryota</taxon>
        <taxon>Sar</taxon>
        <taxon>Stramenopiles</taxon>
        <taxon>Ochrophyta</taxon>
        <taxon>Bacillariophyta</taxon>
        <taxon>Bacillariophyceae</taxon>
        <taxon>Bacillariophycidae</taxon>
        <taxon>Thalassiophysales</taxon>
        <taxon>Catenulaceae</taxon>
        <taxon>Amphora</taxon>
    </lineage>
</organism>
<feature type="coiled-coil region" evidence="4">
    <location>
        <begin position="395"/>
        <end position="429"/>
    </location>
</feature>
<dbReference type="EMBL" id="HBIM01009227">
    <property type="protein sequence ID" value="CAE0410292.1"/>
    <property type="molecule type" value="Transcribed_RNA"/>
</dbReference>
<reference evidence="6" key="1">
    <citation type="submission" date="2021-01" db="EMBL/GenBank/DDBJ databases">
        <authorList>
            <person name="Corre E."/>
            <person name="Pelletier E."/>
            <person name="Niang G."/>
            <person name="Scheremetjew M."/>
            <person name="Finn R."/>
            <person name="Kale V."/>
            <person name="Holt S."/>
            <person name="Cochrane G."/>
            <person name="Meng A."/>
            <person name="Brown T."/>
            <person name="Cohen L."/>
        </authorList>
    </citation>
    <scope>NUCLEOTIDE SEQUENCE</scope>
    <source>
        <strain evidence="6">CCMP127</strain>
    </source>
</reference>
<dbReference type="InterPro" id="IPR005024">
    <property type="entry name" value="Snf7_fam"/>
</dbReference>
<evidence type="ECO:0000256" key="3">
    <source>
        <dbReference type="ARBA" id="ARBA00022753"/>
    </source>
</evidence>
<protein>
    <submittedName>
        <fullName evidence="6">Uncharacterized protein</fullName>
    </submittedName>
</protein>
<dbReference type="GO" id="GO:0009898">
    <property type="term" value="C:cytoplasmic side of plasma membrane"/>
    <property type="evidence" value="ECO:0007669"/>
    <property type="project" value="TreeGrafter"/>
</dbReference>
<feature type="region of interest" description="Disordered" evidence="5">
    <location>
        <begin position="450"/>
        <end position="501"/>
    </location>
</feature>
<dbReference type="PANTHER" id="PTHR22761">
    <property type="entry name" value="CHARGED MULTIVESICULAR BODY PROTEIN"/>
    <property type="match status" value="1"/>
</dbReference>
<evidence type="ECO:0000256" key="1">
    <source>
        <dbReference type="ARBA" id="ARBA00004177"/>
    </source>
</evidence>
<evidence type="ECO:0000313" key="6">
    <source>
        <dbReference type="EMBL" id="CAE0410292.1"/>
    </source>
</evidence>
<dbReference type="PANTHER" id="PTHR22761:SF10">
    <property type="entry name" value="GH13992P"/>
    <property type="match status" value="1"/>
</dbReference>
<comment type="subcellular location">
    <subcellularLocation>
        <location evidence="1">Endosome</location>
    </subcellularLocation>
</comment>
<dbReference type="GO" id="GO:0032511">
    <property type="term" value="P:late endosome to vacuole transport via multivesicular body sorting pathway"/>
    <property type="evidence" value="ECO:0007669"/>
    <property type="project" value="TreeGrafter"/>
</dbReference>
<name>A0A7S3L864_9STRA</name>
<dbReference type="GO" id="GO:0000815">
    <property type="term" value="C:ESCRT III complex"/>
    <property type="evidence" value="ECO:0007669"/>
    <property type="project" value="TreeGrafter"/>
</dbReference>
<dbReference type="GO" id="GO:0006900">
    <property type="term" value="P:vesicle budding from membrane"/>
    <property type="evidence" value="ECO:0007669"/>
    <property type="project" value="TreeGrafter"/>
</dbReference>
<dbReference type="GO" id="GO:0005771">
    <property type="term" value="C:multivesicular body"/>
    <property type="evidence" value="ECO:0007669"/>
    <property type="project" value="TreeGrafter"/>
</dbReference>
<sequence>MFSWLVSSTEDDSDSTEGVPDVVNPTSEHVDAAARNHNNPTTQTPSRRRTWNTAFRDACIVKGTFYATISQVLETSDGGIDADEIPTASKVVFWKQDGSKDFIVRRFREEINDSTNQNDTKKVQKSSIGSTLYKVAAASASLAKSATKVFWQSEGDLLMERYGVDEDDSEDENELADAAVDDCEPILNLELSVDCLHFLRDTILRYAQGDNEDILVLPRGSSSASAACQAWISRVLANDGVSGPSSVQKFVQKMALKDLHFLLEALVDCGVIKILQRQPKQEDLLIFLVGENSSSNELKLKLAMFDLTRQIEATQKRIDILVERKDKCTQSALHCRKTKQERQAMHHMKLRKTLEEEICKLQNIIHNLESQRLAVENAVDNGKILQVSKQTTDVLKNLRQESNEVDEIIANVQDEMDQLKEIDDALAQTANIGAIIDEDELLAELENLKLDNDDAPAPQETKLDDQKPTTTIASVEPPTGDSKDDEHMEEAEPAMVLEGGH</sequence>
<gene>
    <name evidence="6" type="ORF">ACOF00016_LOCUS7809</name>
</gene>